<evidence type="ECO:0000256" key="2">
    <source>
        <dbReference type="ARBA" id="ARBA00023125"/>
    </source>
</evidence>
<dbReference type="Pfam" id="PF00392">
    <property type="entry name" value="GntR"/>
    <property type="match status" value="1"/>
</dbReference>
<dbReference type="SMART" id="SM00895">
    <property type="entry name" value="FCD"/>
    <property type="match status" value="1"/>
</dbReference>
<evidence type="ECO:0000256" key="3">
    <source>
        <dbReference type="ARBA" id="ARBA00023163"/>
    </source>
</evidence>
<keyword evidence="6" id="KW-1185">Reference proteome</keyword>
<reference evidence="5 6" key="1">
    <citation type="submission" date="2019-06" db="EMBL/GenBank/DDBJ databases">
        <title>Sequencing the genomes of 1000 actinobacteria strains.</title>
        <authorList>
            <person name="Klenk H.-P."/>
        </authorList>
    </citation>
    <scope>NUCLEOTIDE SEQUENCE [LARGE SCALE GENOMIC DNA]</scope>
    <source>
        <strain evidence="5 6">DSM 102200</strain>
    </source>
</reference>
<dbReference type="RefSeq" id="WP_246122214.1">
    <property type="nucleotide sequence ID" value="NZ_VFOZ01000001.1"/>
</dbReference>
<dbReference type="EMBL" id="VFOZ01000001">
    <property type="protein sequence ID" value="TQM00529.1"/>
    <property type="molecule type" value="Genomic_DNA"/>
</dbReference>
<dbReference type="InterPro" id="IPR036388">
    <property type="entry name" value="WH-like_DNA-bd_sf"/>
</dbReference>
<dbReference type="SUPFAM" id="SSF48008">
    <property type="entry name" value="GntR ligand-binding domain-like"/>
    <property type="match status" value="1"/>
</dbReference>
<dbReference type="PANTHER" id="PTHR43537:SF5">
    <property type="entry name" value="UXU OPERON TRANSCRIPTIONAL REGULATOR"/>
    <property type="match status" value="1"/>
</dbReference>
<keyword evidence="3" id="KW-0804">Transcription</keyword>
<dbReference type="Pfam" id="PF07729">
    <property type="entry name" value="FCD"/>
    <property type="match status" value="1"/>
</dbReference>
<organism evidence="5 6">
    <name type="scientific">Actinoallomurus bryophytorum</name>
    <dbReference type="NCBI Taxonomy" id="1490222"/>
    <lineage>
        <taxon>Bacteria</taxon>
        <taxon>Bacillati</taxon>
        <taxon>Actinomycetota</taxon>
        <taxon>Actinomycetes</taxon>
        <taxon>Streptosporangiales</taxon>
        <taxon>Thermomonosporaceae</taxon>
        <taxon>Actinoallomurus</taxon>
    </lineage>
</organism>
<dbReference type="GO" id="GO:0003700">
    <property type="term" value="F:DNA-binding transcription factor activity"/>
    <property type="evidence" value="ECO:0007669"/>
    <property type="project" value="InterPro"/>
</dbReference>
<proteinExistence type="predicted"/>
<name>A0A543CU14_9ACTN</name>
<dbReference type="GO" id="GO:0003677">
    <property type="term" value="F:DNA binding"/>
    <property type="evidence" value="ECO:0007669"/>
    <property type="project" value="UniProtKB-KW"/>
</dbReference>
<dbReference type="Gene3D" id="1.20.120.530">
    <property type="entry name" value="GntR ligand-binding domain-like"/>
    <property type="match status" value="1"/>
</dbReference>
<dbReference type="CDD" id="cd07377">
    <property type="entry name" value="WHTH_GntR"/>
    <property type="match status" value="1"/>
</dbReference>
<dbReference type="AlphaFoldDB" id="A0A543CU14"/>
<evidence type="ECO:0000313" key="5">
    <source>
        <dbReference type="EMBL" id="TQM00529.1"/>
    </source>
</evidence>
<dbReference type="PROSITE" id="PS50949">
    <property type="entry name" value="HTH_GNTR"/>
    <property type="match status" value="1"/>
</dbReference>
<sequence>MTGQPEADDLGADATRAPGPADELFRVITQVLDEGAPAPLLGPVRVSTAAEEVSDRLITAVAVGEFLPGDRLPVERELARLLGVSRPTVREAISRLQAAGVVDIRRGRLGGTYVRDSWTEVSAPAVRRTLLPRWPEFEQLFDLRGLVEEMVARTAAQRRRPEHVERLRSAVEAYESAETGREMHAADNAFHQAVLDATGNPQIIALSRALLTRVALGLPIEPNMDVREVHERALREHSAIAHAIAAGDVELAGEIAREHFTITADTLREALSRGMAAEE</sequence>
<dbReference type="SMART" id="SM00345">
    <property type="entry name" value="HTH_GNTR"/>
    <property type="match status" value="1"/>
</dbReference>
<dbReference type="InterPro" id="IPR008920">
    <property type="entry name" value="TF_FadR/GntR_C"/>
</dbReference>
<dbReference type="Gene3D" id="1.10.10.10">
    <property type="entry name" value="Winged helix-like DNA-binding domain superfamily/Winged helix DNA-binding domain"/>
    <property type="match status" value="1"/>
</dbReference>
<dbReference type="SUPFAM" id="SSF46785">
    <property type="entry name" value="Winged helix' DNA-binding domain"/>
    <property type="match status" value="1"/>
</dbReference>
<evidence type="ECO:0000256" key="1">
    <source>
        <dbReference type="ARBA" id="ARBA00023015"/>
    </source>
</evidence>
<gene>
    <name evidence="5" type="ORF">FB559_6244</name>
</gene>
<keyword evidence="2" id="KW-0238">DNA-binding</keyword>
<protein>
    <submittedName>
        <fullName evidence="5">GntR family transcriptional regulator</fullName>
    </submittedName>
</protein>
<dbReference type="PRINTS" id="PR00035">
    <property type="entry name" value="HTHGNTR"/>
</dbReference>
<evidence type="ECO:0000259" key="4">
    <source>
        <dbReference type="PROSITE" id="PS50949"/>
    </source>
</evidence>
<dbReference type="InterPro" id="IPR036390">
    <property type="entry name" value="WH_DNA-bd_sf"/>
</dbReference>
<accession>A0A543CU14</accession>
<dbReference type="InterPro" id="IPR000524">
    <property type="entry name" value="Tscrpt_reg_HTH_GntR"/>
</dbReference>
<evidence type="ECO:0000313" key="6">
    <source>
        <dbReference type="Proteomes" id="UP000316096"/>
    </source>
</evidence>
<keyword evidence="1" id="KW-0805">Transcription regulation</keyword>
<dbReference type="Proteomes" id="UP000316096">
    <property type="component" value="Unassembled WGS sequence"/>
</dbReference>
<feature type="domain" description="HTH gntR-type" evidence="4">
    <location>
        <begin position="47"/>
        <end position="117"/>
    </location>
</feature>
<dbReference type="InterPro" id="IPR011711">
    <property type="entry name" value="GntR_C"/>
</dbReference>
<dbReference type="PANTHER" id="PTHR43537">
    <property type="entry name" value="TRANSCRIPTIONAL REGULATOR, GNTR FAMILY"/>
    <property type="match status" value="1"/>
</dbReference>
<comment type="caution">
    <text evidence="5">The sequence shown here is derived from an EMBL/GenBank/DDBJ whole genome shotgun (WGS) entry which is preliminary data.</text>
</comment>